<dbReference type="EMBL" id="JAPDUS010000033">
    <property type="protein sequence ID" value="MCW4094575.1"/>
    <property type="molecule type" value="Genomic_DNA"/>
</dbReference>
<evidence type="ECO:0000313" key="2">
    <source>
        <dbReference type="Proteomes" id="UP001209074"/>
    </source>
</evidence>
<organism evidence="1 2">
    <name type="scientific">Segatella copri</name>
    <dbReference type="NCBI Taxonomy" id="165179"/>
    <lineage>
        <taxon>Bacteria</taxon>
        <taxon>Pseudomonadati</taxon>
        <taxon>Bacteroidota</taxon>
        <taxon>Bacteroidia</taxon>
        <taxon>Bacteroidales</taxon>
        <taxon>Prevotellaceae</taxon>
        <taxon>Segatella</taxon>
    </lineage>
</organism>
<evidence type="ECO:0000313" key="1">
    <source>
        <dbReference type="EMBL" id="MCW4094575.1"/>
    </source>
</evidence>
<gene>
    <name evidence="1" type="ORF">ONT05_13665</name>
</gene>
<name>A0AAW5U3J2_9BACT</name>
<dbReference type="RefSeq" id="WP_264980825.1">
    <property type="nucleotide sequence ID" value="NZ_JAPDUS010000033.1"/>
</dbReference>
<protein>
    <submittedName>
        <fullName evidence="1">Uncharacterized protein</fullName>
    </submittedName>
</protein>
<dbReference type="Proteomes" id="UP001209074">
    <property type="component" value="Unassembled WGS sequence"/>
</dbReference>
<sequence>MLANRFALLPATSGILQSGIRKRRAAGFFCFETALVLGTDYNHPVATAGKGTYLAWEGAKWIGRGNAPVMFYAPYFPTFRLHYELQLDKKSKSTAASFIFGANDPRLMDRNKNL</sequence>
<reference evidence="1" key="1">
    <citation type="submission" date="2022-11" db="EMBL/GenBank/DDBJ databases">
        <title>Genomic repertoires linked with pathogenic potency of arthritogenic Prevotella copri isolated from the gut of rheumatoid arthritis patients.</title>
        <authorList>
            <person name="Nii T."/>
            <person name="Maeda Y."/>
            <person name="Motooka D."/>
            <person name="Naito M."/>
            <person name="Matsumoto Y."/>
            <person name="Ogawa T."/>
            <person name="Oguro-Igashira E."/>
            <person name="Kishikawa T."/>
            <person name="Yamashita M."/>
            <person name="Koizumi S."/>
            <person name="Kurakawa T."/>
            <person name="Okumura R."/>
            <person name="Kayama H."/>
            <person name="Murakami M."/>
            <person name="Sakaguchi T."/>
            <person name="Das B."/>
            <person name="Nakamura S."/>
            <person name="Okada Y."/>
            <person name="Kumanogoh A."/>
            <person name="Takeda K."/>
        </authorList>
    </citation>
    <scope>NUCLEOTIDE SEQUENCE</scope>
    <source>
        <strain evidence="1">N016-13</strain>
    </source>
</reference>
<accession>A0AAW5U3J2</accession>
<proteinExistence type="predicted"/>
<comment type="caution">
    <text evidence="1">The sequence shown here is derived from an EMBL/GenBank/DDBJ whole genome shotgun (WGS) entry which is preliminary data.</text>
</comment>
<dbReference type="AlphaFoldDB" id="A0AAW5U3J2"/>